<feature type="compositionally biased region" description="Low complexity" evidence="1">
    <location>
        <begin position="209"/>
        <end position="229"/>
    </location>
</feature>
<dbReference type="SUPFAM" id="SSF143503">
    <property type="entry name" value="PUG domain-like"/>
    <property type="match status" value="1"/>
</dbReference>
<accession>A0A165TN39</accession>
<dbReference type="Proteomes" id="UP000076761">
    <property type="component" value="Unassembled WGS sequence"/>
</dbReference>
<evidence type="ECO:0000313" key="3">
    <source>
        <dbReference type="EMBL" id="KZT26917.1"/>
    </source>
</evidence>
<evidence type="ECO:0000256" key="1">
    <source>
        <dbReference type="SAM" id="MobiDB-lite"/>
    </source>
</evidence>
<dbReference type="CDD" id="cd09212">
    <property type="entry name" value="PUB"/>
    <property type="match status" value="1"/>
</dbReference>
<dbReference type="InParanoid" id="A0A165TN39"/>
<feature type="compositionally biased region" description="Low complexity" evidence="1">
    <location>
        <begin position="22"/>
        <end position="31"/>
    </location>
</feature>
<sequence>MSSRRASSGSAHSLNSPNVRDSVAAAAVRRSQQQAQLDEEIRYAHEHKKRQEFRRLIEPGIFTRNSDEVSVAALRTLSTLADNLLREPDNPKFQRFKSTNDMIKRRLIAPKGALEYAIALGFRAEVEDFQPYYVHNKRYMDDLRIGAAIIHEILDRKSEHLERTKRWKEQEKAAAETVAKNVKLAFMDDRKSKALQDKREKEVREARAAAAVRPQSASPPVSPVASAVRIPGTGQTLSGQIVHGDDLDIPPPYNQRSRDNTSENNDSDGD</sequence>
<organism evidence="3 4">
    <name type="scientific">Neolentinus lepideus HHB14362 ss-1</name>
    <dbReference type="NCBI Taxonomy" id="1314782"/>
    <lineage>
        <taxon>Eukaryota</taxon>
        <taxon>Fungi</taxon>
        <taxon>Dikarya</taxon>
        <taxon>Basidiomycota</taxon>
        <taxon>Agaricomycotina</taxon>
        <taxon>Agaricomycetes</taxon>
        <taxon>Gloeophyllales</taxon>
        <taxon>Gloeophyllaceae</taxon>
        <taxon>Neolentinus</taxon>
    </lineage>
</organism>
<dbReference type="InterPro" id="IPR036339">
    <property type="entry name" value="PUB-like_dom_sf"/>
</dbReference>
<feature type="region of interest" description="Disordered" evidence="1">
    <location>
        <begin position="1"/>
        <end position="31"/>
    </location>
</feature>
<keyword evidence="4" id="KW-1185">Reference proteome</keyword>
<reference evidence="3 4" key="1">
    <citation type="journal article" date="2016" name="Mol. Biol. Evol.">
        <title>Comparative Genomics of Early-Diverging Mushroom-Forming Fungi Provides Insights into the Origins of Lignocellulose Decay Capabilities.</title>
        <authorList>
            <person name="Nagy L.G."/>
            <person name="Riley R."/>
            <person name="Tritt A."/>
            <person name="Adam C."/>
            <person name="Daum C."/>
            <person name="Floudas D."/>
            <person name="Sun H."/>
            <person name="Yadav J.S."/>
            <person name="Pangilinan J."/>
            <person name="Larsson K.H."/>
            <person name="Matsuura K."/>
            <person name="Barry K."/>
            <person name="Labutti K."/>
            <person name="Kuo R."/>
            <person name="Ohm R.A."/>
            <person name="Bhattacharya S.S."/>
            <person name="Shirouzu T."/>
            <person name="Yoshinaga Y."/>
            <person name="Martin F.M."/>
            <person name="Grigoriev I.V."/>
            <person name="Hibbett D.S."/>
        </authorList>
    </citation>
    <scope>NUCLEOTIDE SEQUENCE [LARGE SCALE GENOMIC DNA]</scope>
    <source>
        <strain evidence="3 4">HHB14362 ss-1</strain>
    </source>
</reference>
<dbReference type="InterPro" id="IPR018997">
    <property type="entry name" value="PUB_domain"/>
</dbReference>
<feature type="compositionally biased region" description="Low complexity" evidence="1">
    <location>
        <begin position="1"/>
        <end position="13"/>
    </location>
</feature>
<protein>
    <recommendedName>
        <fullName evidence="2">PUB domain-containing protein</fullName>
    </recommendedName>
</protein>
<evidence type="ECO:0000313" key="4">
    <source>
        <dbReference type="Proteomes" id="UP000076761"/>
    </source>
</evidence>
<proteinExistence type="predicted"/>
<gene>
    <name evidence="3" type="ORF">NEOLEDRAFT_1061920</name>
</gene>
<dbReference type="AlphaFoldDB" id="A0A165TN39"/>
<dbReference type="Gene3D" id="1.20.58.2190">
    <property type="match status" value="1"/>
</dbReference>
<feature type="domain" description="PUB" evidence="2">
    <location>
        <begin position="69"/>
        <end position="136"/>
    </location>
</feature>
<dbReference type="EMBL" id="KV425564">
    <property type="protein sequence ID" value="KZT26917.1"/>
    <property type="molecule type" value="Genomic_DNA"/>
</dbReference>
<evidence type="ECO:0000259" key="2">
    <source>
        <dbReference type="Pfam" id="PF09409"/>
    </source>
</evidence>
<dbReference type="STRING" id="1314782.A0A165TN39"/>
<dbReference type="OrthoDB" id="49605at2759"/>
<name>A0A165TN39_9AGAM</name>
<dbReference type="Pfam" id="PF09409">
    <property type="entry name" value="PUB"/>
    <property type="match status" value="1"/>
</dbReference>
<feature type="region of interest" description="Disordered" evidence="1">
    <location>
        <begin position="209"/>
        <end position="270"/>
    </location>
</feature>